<dbReference type="Proteomes" id="UP001630127">
    <property type="component" value="Unassembled WGS sequence"/>
</dbReference>
<reference evidence="5 6" key="1">
    <citation type="submission" date="2024-11" db="EMBL/GenBank/DDBJ databases">
        <title>A near-complete genome assembly of Cinchona calisaya.</title>
        <authorList>
            <person name="Lian D.C."/>
            <person name="Zhao X.W."/>
            <person name="Wei L."/>
        </authorList>
    </citation>
    <scope>NUCLEOTIDE SEQUENCE [LARGE SCALE GENOMIC DNA]</scope>
    <source>
        <tissue evidence="5">Nenye</tissue>
    </source>
</reference>
<keyword evidence="2" id="KW-0436">Ligase</keyword>
<dbReference type="AlphaFoldDB" id="A0ABD3AV86"/>
<evidence type="ECO:0000256" key="1">
    <source>
        <dbReference type="ARBA" id="ARBA00008068"/>
    </source>
</evidence>
<feature type="domain" description="GH3 middle" evidence="3">
    <location>
        <begin position="350"/>
        <end position="426"/>
    </location>
</feature>
<name>A0ABD3AV86_9GENT</name>
<evidence type="ECO:0000313" key="6">
    <source>
        <dbReference type="Proteomes" id="UP001630127"/>
    </source>
</evidence>
<evidence type="ECO:0000313" key="5">
    <source>
        <dbReference type="EMBL" id="KAL3535055.1"/>
    </source>
</evidence>
<dbReference type="PANTHER" id="PTHR31901">
    <property type="entry name" value="GH3 DOMAIN-CONTAINING PROTEIN"/>
    <property type="match status" value="1"/>
</dbReference>
<dbReference type="EMBL" id="JBJUIK010000002">
    <property type="protein sequence ID" value="KAL3535055.1"/>
    <property type="molecule type" value="Genomic_DNA"/>
</dbReference>
<evidence type="ECO:0000256" key="2">
    <source>
        <dbReference type="ARBA" id="ARBA00022598"/>
    </source>
</evidence>
<dbReference type="InterPro" id="IPR004993">
    <property type="entry name" value="GH3"/>
</dbReference>
<evidence type="ECO:0008006" key="7">
    <source>
        <dbReference type="Google" id="ProtNLM"/>
    </source>
</evidence>
<gene>
    <name evidence="5" type="ORF">ACH5RR_003516</name>
</gene>
<dbReference type="InterPro" id="IPR055378">
    <property type="entry name" value="GH3_C"/>
</dbReference>
<comment type="caution">
    <text evidence="5">The sequence shown here is derived from an EMBL/GenBank/DDBJ whole genome shotgun (WGS) entry which is preliminary data.</text>
</comment>
<organism evidence="5 6">
    <name type="scientific">Cinchona calisaya</name>
    <dbReference type="NCBI Taxonomy" id="153742"/>
    <lineage>
        <taxon>Eukaryota</taxon>
        <taxon>Viridiplantae</taxon>
        <taxon>Streptophyta</taxon>
        <taxon>Embryophyta</taxon>
        <taxon>Tracheophyta</taxon>
        <taxon>Spermatophyta</taxon>
        <taxon>Magnoliopsida</taxon>
        <taxon>eudicotyledons</taxon>
        <taxon>Gunneridae</taxon>
        <taxon>Pentapetalae</taxon>
        <taxon>asterids</taxon>
        <taxon>lamiids</taxon>
        <taxon>Gentianales</taxon>
        <taxon>Rubiaceae</taxon>
        <taxon>Cinchonoideae</taxon>
        <taxon>Cinchoneae</taxon>
        <taxon>Cinchona</taxon>
    </lineage>
</organism>
<dbReference type="GO" id="GO:0016874">
    <property type="term" value="F:ligase activity"/>
    <property type="evidence" value="ECO:0007669"/>
    <property type="project" value="UniProtKB-KW"/>
</dbReference>
<keyword evidence="6" id="KW-1185">Reference proteome</keyword>
<proteinExistence type="inferred from homology"/>
<accession>A0ABD3AV86</accession>
<dbReference type="InterPro" id="IPR055377">
    <property type="entry name" value="GH3_M"/>
</dbReference>
<dbReference type="Pfam" id="PF23571">
    <property type="entry name" value="GH3_M"/>
    <property type="match status" value="1"/>
</dbReference>
<sequence length="586" mass="66506">MQLPAFDPTDSEAGWRILEDTTSIACHMQEQVLEEVLTKNADTEYLKGFIDGQPDKELFKKKVPLVDYEDIKPFIERIGNGEPSELISVEPITELIRSSGTSGGEQKMIPTTGEKSNRNAFFYNIAFAVLNKYIQGLKKGKRMYFLFMGPSNYTSGELVVRNAITSDFNDKKLRNLSFNWLDVLTSHDEVILCQDAQKSMYSQLLCGLVQRHEVVRVGTTFASTFLRVIKYLEENWQQLCSDIRTGQISGWITDPNCRLAVSLILNKPMPDLADAIEVVYKGKSWEGTIKKLWPSTKLVEVIVTGSMAQYIPKLEFYCGGIPLVSLPYACSEGLFGINMKPLCNPYDVSYTLLPHMAYYEFLPVDNHQSSNVHLEGGIVDLANVKIGQHYELVVTTFTGLYRYRVGDILMVTDFNHNSPQFKFVQRQQVVLSIDVDKTTEEDLFKAITKAMSIIEPLGFLLTDYTSYAEISSIPSHYVLFWELQMKEGGSIPEPDMVKMEQCCDVVEQSLDVMYRKLRNWRTLSPLEIRVVKPGTFNQLMDFFLSQGTSFSQYKTPKCIKSERAIKILNSSVVGRFSSKVLPKLPS</sequence>
<evidence type="ECO:0000259" key="4">
    <source>
        <dbReference type="Pfam" id="PF23572"/>
    </source>
</evidence>
<evidence type="ECO:0000259" key="3">
    <source>
        <dbReference type="Pfam" id="PF23571"/>
    </source>
</evidence>
<feature type="domain" description="GH3 C-terminal" evidence="4">
    <location>
        <begin position="441"/>
        <end position="562"/>
    </location>
</feature>
<dbReference type="Pfam" id="PF03321">
    <property type="entry name" value="GH3"/>
    <property type="match status" value="1"/>
</dbReference>
<comment type="similarity">
    <text evidence="1">Belongs to the IAA-amido conjugating enzyme family.</text>
</comment>
<dbReference type="PANTHER" id="PTHR31901:SF33">
    <property type="entry name" value="INDOLE-3-ACETIC ACID-AMIDO SYNTHETASE GH3.17"/>
    <property type="match status" value="1"/>
</dbReference>
<protein>
    <recommendedName>
        <fullName evidence="7">Indole-3-acetic acid-amido synthetase GH3.17-like</fullName>
    </recommendedName>
</protein>
<dbReference type="Pfam" id="PF23572">
    <property type="entry name" value="GH3_C"/>
    <property type="match status" value="1"/>
</dbReference>